<dbReference type="AlphaFoldDB" id="A0A423PYH4"/>
<dbReference type="Proteomes" id="UP000283993">
    <property type="component" value="Unassembled WGS sequence"/>
</dbReference>
<reference evidence="3 4" key="1">
    <citation type="submission" date="2013-10" db="EMBL/GenBank/DDBJ databases">
        <title>Salinisphaera orenii MK-B5 Genome Sequencing.</title>
        <authorList>
            <person name="Lai Q."/>
            <person name="Li C."/>
            <person name="Shao Z."/>
        </authorList>
    </citation>
    <scope>NUCLEOTIDE SEQUENCE [LARGE SCALE GENOMIC DNA]</scope>
    <source>
        <strain evidence="3 4">MK-B5</strain>
    </source>
</reference>
<evidence type="ECO:0000256" key="1">
    <source>
        <dbReference type="SAM" id="Phobius"/>
    </source>
</evidence>
<evidence type="ECO:0000259" key="2">
    <source>
        <dbReference type="Pfam" id="PF05598"/>
    </source>
</evidence>
<keyword evidence="4" id="KW-1185">Reference proteome</keyword>
<evidence type="ECO:0000313" key="4">
    <source>
        <dbReference type="Proteomes" id="UP000283993"/>
    </source>
</evidence>
<keyword evidence="1" id="KW-0472">Membrane</keyword>
<organism evidence="3 4">
    <name type="scientific">Salinisphaera orenii MK-B5</name>
    <dbReference type="NCBI Taxonomy" id="856730"/>
    <lineage>
        <taxon>Bacteria</taxon>
        <taxon>Pseudomonadati</taxon>
        <taxon>Pseudomonadota</taxon>
        <taxon>Gammaproteobacteria</taxon>
        <taxon>Salinisphaerales</taxon>
        <taxon>Salinisphaeraceae</taxon>
        <taxon>Salinisphaera</taxon>
    </lineage>
</organism>
<protein>
    <recommendedName>
        <fullName evidence="2">Transposase InsH N-terminal domain-containing protein</fullName>
    </recommendedName>
</protein>
<dbReference type="InterPro" id="IPR008490">
    <property type="entry name" value="Transposase_InsH_N"/>
</dbReference>
<dbReference type="EMBL" id="AYKH01000001">
    <property type="protein sequence ID" value="ROO30573.1"/>
    <property type="molecule type" value="Genomic_DNA"/>
</dbReference>
<dbReference type="RefSeq" id="WP_185015490.1">
    <property type="nucleotide sequence ID" value="NZ_AYKH01000001.1"/>
</dbReference>
<proteinExistence type="predicted"/>
<dbReference type="Pfam" id="PF05598">
    <property type="entry name" value="DUF772"/>
    <property type="match status" value="1"/>
</dbReference>
<keyword evidence="1" id="KW-0812">Transmembrane</keyword>
<sequence>MTAIAPRRLIQALLLRILHCTVSFIAHLSYNMLYRWFIGLSLNDSGWGAATLTKNRRRFIDSLYIDCLLDTVVDPTISRQR</sequence>
<gene>
    <name evidence="3" type="ORF">SAOR_00410</name>
</gene>
<feature type="domain" description="Transposase InsH N-terminal" evidence="2">
    <location>
        <begin position="3"/>
        <end position="58"/>
    </location>
</feature>
<evidence type="ECO:0000313" key="3">
    <source>
        <dbReference type="EMBL" id="ROO30573.1"/>
    </source>
</evidence>
<feature type="transmembrane region" description="Helical" evidence="1">
    <location>
        <begin position="12"/>
        <end position="30"/>
    </location>
</feature>
<name>A0A423PYH4_9GAMM</name>
<accession>A0A423PYH4</accession>
<comment type="caution">
    <text evidence="3">The sequence shown here is derived from an EMBL/GenBank/DDBJ whole genome shotgun (WGS) entry which is preliminary data.</text>
</comment>
<keyword evidence="1" id="KW-1133">Transmembrane helix</keyword>